<keyword evidence="2" id="KW-0808">Transferase</keyword>
<dbReference type="EC" id="2.1.1.64" evidence="2"/>
<dbReference type="GO" id="GO:0032259">
    <property type="term" value="P:methylation"/>
    <property type="evidence" value="ECO:0007669"/>
    <property type="project" value="UniProtKB-KW"/>
</dbReference>
<sequence length="246" mass="28373">MYQSLEASLHDLFWASESHADESHLLENFLQQQTGPSLEIGCGSGRLMLPLLEKGYQVEGVEIASDMVELLHKNAKERDVSPLVHHCAIEEFQPTQTYSSFAIPAFTLQLLSRASARQVLRKLRDISSEQTKLYLTLFIPWAEILDELEIDTWYLDKETQLDSGQTARCFTKHQIDRLHQTLYREHRYELAQQTHLSSQTLQWYFLPELINLLESSGWTYQEYDADFQKGNHDTDASVITVYATAS</sequence>
<name>A0ABW5E1S2_9BACT</name>
<evidence type="ECO:0000313" key="2">
    <source>
        <dbReference type="EMBL" id="MFD2276458.1"/>
    </source>
</evidence>
<reference evidence="3" key="1">
    <citation type="journal article" date="2019" name="Int. J. Syst. Evol. Microbiol.">
        <title>The Global Catalogue of Microorganisms (GCM) 10K type strain sequencing project: providing services to taxonomists for standard genome sequencing and annotation.</title>
        <authorList>
            <consortium name="The Broad Institute Genomics Platform"/>
            <consortium name="The Broad Institute Genome Sequencing Center for Infectious Disease"/>
            <person name="Wu L."/>
            <person name="Ma J."/>
        </authorList>
    </citation>
    <scope>NUCLEOTIDE SEQUENCE [LARGE SCALE GENOMIC DNA]</scope>
    <source>
        <strain evidence="3">JCM 16545</strain>
    </source>
</reference>
<dbReference type="Proteomes" id="UP001597297">
    <property type="component" value="Unassembled WGS sequence"/>
</dbReference>
<feature type="domain" description="Methyltransferase" evidence="1">
    <location>
        <begin position="38"/>
        <end position="125"/>
    </location>
</feature>
<dbReference type="RefSeq" id="WP_377093079.1">
    <property type="nucleotide sequence ID" value="NZ_JBHSJM010000001.1"/>
</dbReference>
<proteinExistence type="predicted"/>
<keyword evidence="3" id="KW-1185">Reference proteome</keyword>
<dbReference type="InterPro" id="IPR029063">
    <property type="entry name" value="SAM-dependent_MTases_sf"/>
</dbReference>
<evidence type="ECO:0000259" key="1">
    <source>
        <dbReference type="Pfam" id="PF13649"/>
    </source>
</evidence>
<protein>
    <submittedName>
        <fullName evidence="2">Class I SAM-dependent methyltransferase</fullName>
        <ecNumber evidence="2">2.1.1.222</ecNumber>
        <ecNumber evidence="2">2.1.1.64</ecNumber>
    </submittedName>
</protein>
<dbReference type="Pfam" id="PF13649">
    <property type="entry name" value="Methyltransf_25"/>
    <property type="match status" value="1"/>
</dbReference>
<keyword evidence="2" id="KW-0489">Methyltransferase</keyword>
<dbReference type="GO" id="GO:0102208">
    <property type="term" value="F:2-polyprenyl-6-hydroxyphenol methylase activity"/>
    <property type="evidence" value="ECO:0007669"/>
    <property type="project" value="UniProtKB-EC"/>
</dbReference>
<dbReference type="GO" id="GO:0061542">
    <property type="term" value="F:3-demethylubiquinol 3-O-methyltransferase activity"/>
    <property type="evidence" value="ECO:0007669"/>
    <property type="project" value="UniProtKB-EC"/>
</dbReference>
<dbReference type="Gene3D" id="3.40.50.150">
    <property type="entry name" value="Vaccinia Virus protein VP39"/>
    <property type="match status" value="1"/>
</dbReference>
<dbReference type="SUPFAM" id="SSF53335">
    <property type="entry name" value="S-adenosyl-L-methionine-dependent methyltransferases"/>
    <property type="match status" value="1"/>
</dbReference>
<dbReference type="EC" id="2.1.1.222" evidence="2"/>
<comment type="caution">
    <text evidence="2">The sequence shown here is derived from an EMBL/GenBank/DDBJ whole genome shotgun (WGS) entry which is preliminary data.</text>
</comment>
<organism evidence="2 3">
    <name type="scientific">Rubritalea spongiae</name>
    <dbReference type="NCBI Taxonomy" id="430797"/>
    <lineage>
        <taxon>Bacteria</taxon>
        <taxon>Pseudomonadati</taxon>
        <taxon>Verrucomicrobiota</taxon>
        <taxon>Verrucomicrobiia</taxon>
        <taxon>Verrucomicrobiales</taxon>
        <taxon>Rubritaleaceae</taxon>
        <taxon>Rubritalea</taxon>
    </lineage>
</organism>
<gene>
    <name evidence="2" type="ORF">ACFSQZ_08255</name>
</gene>
<dbReference type="EMBL" id="JBHUJC010000025">
    <property type="protein sequence ID" value="MFD2276458.1"/>
    <property type="molecule type" value="Genomic_DNA"/>
</dbReference>
<dbReference type="CDD" id="cd02440">
    <property type="entry name" value="AdoMet_MTases"/>
    <property type="match status" value="1"/>
</dbReference>
<accession>A0ABW5E1S2</accession>
<evidence type="ECO:0000313" key="3">
    <source>
        <dbReference type="Proteomes" id="UP001597297"/>
    </source>
</evidence>
<dbReference type="InterPro" id="IPR041698">
    <property type="entry name" value="Methyltransf_25"/>
</dbReference>